<feature type="chain" id="PRO_5015471040" description="Receptor ligand binding region domain-containing protein" evidence="1">
    <location>
        <begin position="23"/>
        <end position="265"/>
    </location>
</feature>
<dbReference type="AlphaFoldDB" id="A0A2T7PJX5"/>
<comment type="caution">
    <text evidence="2">The sequence shown here is derived from an EMBL/GenBank/DDBJ whole genome shotgun (WGS) entry which is preliminary data.</text>
</comment>
<evidence type="ECO:0000313" key="2">
    <source>
        <dbReference type="EMBL" id="PVD33741.1"/>
    </source>
</evidence>
<accession>A0A2T7PJX5</accession>
<gene>
    <name evidence="2" type="ORF">C0Q70_05001</name>
</gene>
<feature type="signal peptide" evidence="1">
    <location>
        <begin position="1"/>
        <end position="22"/>
    </location>
</feature>
<keyword evidence="1" id="KW-0732">Signal</keyword>
<organism evidence="2 3">
    <name type="scientific">Pomacea canaliculata</name>
    <name type="common">Golden apple snail</name>
    <dbReference type="NCBI Taxonomy" id="400727"/>
    <lineage>
        <taxon>Eukaryota</taxon>
        <taxon>Metazoa</taxon>
        <taxon>Spiralia</taxon>
        <taxon>Lophotrochozoa</taxon>
        <taxon>Mollusca</taxon>
        <taxon>Gastropoda</taxon>
        <taxon>Caenogastropoda</taxon>
        <taxon>Architaenioglossa</taxon>
        <taxon>Ampullarioidea</taxon>
        <taxon>Ampullariidae</taxon>
        <taxon>Pomacea</taxon>
    </lineage>
</organism>
<evidence type="ECO:0000256" key="1">
    <source>
        <dbReference type="SAM" id="SignalP"/>
    </source>
</evidence>
<sequence>MGRKCVTLRVFASILLLGVVMAYEYKMQAGVLGYPGSLDAEIYRQIADFLIKEMEEGRSERDKGHCAMYFDSLIFDTSNGSTFYNSLVKARDSFKNIGVAIAIGPFIDVFASTDYVILHQFHLLTSPAGENAGLMDPQKVVSILPEPKSMATVIADVIHKLQWKNVVLLSQGNRQRLSCDGVTSRLIGERECFACADDFSPVLTLGQKGIQVWPIRLPTRIVSHEDAELRRNLIELRASEKNKFILHSTRRDIVHRVILAVSFFS</sequence>
<name>A0A2T7PJX5_POMCA</name>
<dbReference type="EMBL" id="PZQS01000003">
    <property type="protein sequence ID" value="PVD33741.1"/>
    <property type="molecule type" value="Genomic_DNA"/>
</dbReference>
<protein>
    <recommendedName>
        <fullName evidence="4">Receptor ligand binding region domain-containing protein</fullName>
    </recommendedName>
</protein>
<evidence type="ECO:0000313" key="3">
    <source>
        <dbReference type="Proteomes" id="UP000245119"/>
    </source>
</evidence>
<keyword evidence="3" id="KW-1185">Reference proteome</keyword>
<evidence type="ECO:0008006" key="4">
    <source>
        <dbReference type="Google" id="ProtNLM"/>
    </source>
</evidence>
<proteinExistence type="predicted"/>
<dbReference type="OrthoDB" id="5984008at2759"/>
<reference evidence="2 3" key="1">
    <citation type="submission" date="2018-04" db="EMBL/GenBank/DDBJ databases">
        <title>The genome of golden apple snail Pomacea canaliculata provides insight into stress tolerance and invasive adaptation.</title>
        <authorList>
            <person name="Liu C."/>
            <person name="Liu B."/>
            <person name="Ren Y."/>
            <person name="Zhang Y."/>
            <person name="Wang H."/>
            <person name="Li S."/>
            <person name="Jiang F."/>
            <person name="Yin L."/>
            <person name="Zhang G."/>
            <person name="Qian W."/>
            <person name="Fan W."/>
        </authorList>
    </citation>
    <scope>NUCLEOTIDE SEQUENCE [LARGE SCALE GENOMIC DNA]</scope>
    <source>
        <strain evidence="2">SZHN2017</strain>
        <tissue evidence="2">Muscle</tissue>
    </source>
</reference>
<dbReference type="Proteomes" id="UP000245119">
    <property type="component" value="Linkage Group LG3"/>
</dbReference>